<feature type="non-terminal residue" evidence="1">
    <location>
        <position position="1"/>
    </location>
</feature>
<dbReference type="Gene3D" id="2.60.40.10">
    <property type="entry name" value="Immunoglobulins"/>
    <property type="match status" value="2"/>
</dbReference>
<feature type="non-terminal residue" evidence="1">
    <location>
        <position position="239"/>
    </location>
</feature>
<reference evidence="1" key="1">
    <citation type="journal article" date="2014" name="Front. Microbiol.">
        <title>High frequency of phylogenetically diverse reductive dehalogenase-homologous genes in deep subseafloor sedimentary metagenomes.</title>
        <authorList>
            <person name="Kawai M."/>
            <person name="Futagami T."/>
            <person name="Toyoda A."/>
            <person name="Takaki Y."/>
            <person name="Nishi S."/>
            <person name="Hori S."/>
            <person name="Arai W."/>
            <person name="Tsubouchi T."/>
            <person name="Morono Y."/>
            <person name="Uchiyama I."/>
            <person name="Ito T."/>
            <person name="Fujiyama A."/>
            <person name="Inagaki F."/>
            <person name="Takami H."/>
        </authorList>
    </citation>
    <scope>NUCLEOTIDE SEQUENCE</scope>
    <source>
        <strain evidence="1">Expedition CK06-06</strain>
    </source>
</reference>
<evidence type="ECO:0008006" key="2">
    <source>
        <dbReference type="Google" id="ProtNLM"/>
    </source>
</evidence>
<sequence>GIHVSTTSGMVRDRVTVAGTGFAENVEVSITFGEEEVETARSDENGNFTIDFDVPSVQPGTYDIKAKDEYYNSALAEFTLTTGLSINPVTSQASPGHVGMDVAVNGIGFRPKTTITITYSSTPVVVAVAESKASGSFSASFKIPEGEAGEHTITASDSTNSLEVTFFMESEAPVIPQPLLPVIDIKPEPPITFKWQGVTDPSGVTYTLQVAKDKDFASIVLEKERLTQSEYTLTEDERL</sequence>
<comment type="caution">
    <text evidence="1">The sequence shown here is derived from an EMBL/GenBank/DDBJ whole genome shotgun (WGS) entry which is preliminary data.</text>
</comment>
<name>X1UW16_9ZZZZ</name>
<protein>
    <recommendedName>
        <fullName evidence="2">IPT/TIG domain-containing protein</fullName>
    </recommendedName>
</protein>
<gene>
    <name evidence="1" type="ORF">S12H4_51945</name>
</gene>
<dbReference type="InterPro" id="IPR013783">
    <property type="entry name" value="Ig-like_fold"/>
</dbReference>
<organism evidence="1">
    <name type="scientific">marine sediment metagenome</name>
    <dbReference type="NCBI Taxonomy" id="412755"/>
    <lineage>
        <taxon>unclassified sequences</taxon>
        <taxon>metagenomes</taxon>
        <taxon>ecological metagenomes</taxon>
    </lineage>
</organism>
<dbReference type="AlphaFoldDB" id="X1UW16"/>
<proteinExistence type="predicted"/>
<accession>X1UW16</accession>
<evidence type="ECO:0000313" key="1">
    <source>
        <dbReference type="EMBL" id="GAJ04076.1"/>
    </source>
</evidence>
<dbReference type="EMBL" id="BARW01032892">
    <property type="protein sequence ID" value="GAJ04076.1"/>
    <property type="molecule type" value="Genomic_DNA"/>
</dbReference>